<feature type="transmembrane region" description="Helical" evidence="6">
    <location>
        <begin position="74"/>
        <end position="96"/>
    </location>
</feature>
<dbReference type="RefSeq" id="WP_091711351.1">
    <property type="nucleotide sequence ID" value="NZ_FOSH01000001.1"/>
</dbReference>
<feature type="domain" description="ResB-like" evidence="7">
    <location>
        <begin position="25"/>
        <end position="652"/>
    </location>
</feature>
<dbReference type="OrthoDB" id="9770923at2"/>
<evidence type="ECO:0000313" key="9">
    <source>
        <dbReference type="Proteomes" id="UP000198924"/>
    </source>
</evidence>
<proteinExistence type="predicted"/>
<organism evidence="8 9">
    <name type="scientific">Methylophaga sulfidovorans</name>
    <dbReference type="NCBI Taxonomy" id="45496"/>
    <lineage>
        <taxon>Bacteria</taxon>
        <taxon>Pseudomonadati</taxon>
        <taxon>Pseudomonadota</taxon>
        <taxon>Gammaproteobacteria</taxon>
        <taxon>Thiotrichales</taxon>
        <taxon>Piscirickettsiaceae</taxon>
        <taxon>Methylophaga</taxon>
    </lineage>
</organism>
<comment type="subcellular location">
    <subcellularLocation>
        <location evidence="1">Membrane</location>
        <topology evidence="1">Multi-pass membrane protein</topology>
    </subcellularLocation>
</comment>
<reference evidence="9" key="1">
    <citation type="submission" date="2016-10" db="EMBL/GenBank/DDBJ databases">
        <authorList>
            <person name="Varghese N."/>
            <person name="Submissions S."/>
        </authorList>
    </citation>
    <scope>NUCLEOTIDE SEQUENCE [LARGE SCALE GENOMIC DNA]</scope>
    <source>
        <strain evidence="9">DSM 11578</strain>
    </source>
</reference>
<evidence type="ECO:0000256" key="4">
    <source>
        <dbReference type="ARBA" id="ARBA00022989"/>
    </source>
</evidence>
<dbReference type="Pfam" id="PF05140">
    <property type="entry name" value="ResB"/>
    <property type="match status" value="1"/>
</dbReference>
<dbReference type="EMBL" id="FOSH01000001">
    <property type="protein sequence ID" value="SFJ79497.1"/>
    <property type="molecule type" value="Genomic_DNA"/>
</dbReference>
<protein>
    <submittedName>
        <fullName evidence="8">Cytochrome c biogenesis protein</fullName>
    </submittedName>
</protein>
<dbReference type="InterPro" id="IPR023494">
    <property type="entry name" value="Cyt_c_bgen_Ccs1/CcsB/ResB"/>
</dbReference>
<keyword evidence="9" id="KW-1185">Reference proteome</keyword>
<dbReference type="AlphaFoldDB" id="A0A1I3UCH9"/>
<feature type="transmembrane region" description="Helical" evidence="6">
    <location>
        <begin position="172"/>
        <end position="190"/>
    </location>
</feature>
<keyword evidence="4 6" id="KW-1133">Transmembrane helix</keyword>
<dbReference type="InterPro" id="IPR007816">
    <property type="entry name" value="ResB-like_domain"/>
</dbReference>
<name>A0A1I3UCH9_9GAMM</name>
<keyword evidence="2 6" id="KW-0812">Transmembrane</keyword>
<evidence type="ECO:0000256" key="3">
    <source>
        <dbReference type="ARBA" id="ARBA00022748"/>
    </source>
</evidence>
<evidence type="ECO:0000256" key="5">
    <source>
        <dbReference type="ARBA" id="ARBA00023136"/>
    </source>
</evidence>
<accession>A0A1I3UCH9</accession>
<dbReference type="Proteomes" id="UP000198924">
    <property type="component" value="Unassembled WGS sequence"/>
</dbReference>
<evidence type="ECO:0000313" key="8">
    <source>
        <dbReference type="EMBL" id="SFJ79497.1"/>
    </source>
</evidence>
<dbReference type="GO" id="GO:0016020">
    <property type="term" value="C:membrane"/>
    <property type="evidence" value="ECO:0007669"/>
    <property type="project" value="UniProtKB-SubCell"/>
</dbReference>
<evidence type="ECO:0000256" key="1">
    <source>
        <dbReference type="ARBA" id="ARBA00004141"/>
    </source>
</evidence>
<evidence type="ECO:0000256" key="2">
    <source>
        <dbReference type="ARBA" id="ARBA00022692"/>
    </source>
</evidence>
<gene>
    <name evidence="8" type="ORF">SAMN04488079_101235</name>
</gene>
<dbReference type="PANTHER" id="PTHR31566">
    <property type="entry name" value="CYTOCHROME C BIOGENESIS PROTEIN CCS1, CHLOROPLASTIC"/>
    <property type="match status" value="1"/>
</dbReference>
<keyword evidence="5 6" id="KW-0472">Membrane</keyword>
<feature type="transmembrane region" description="Helical" evidence="6">
    <location>
        <begin position="599"/>
        <end position="617"/>
    </location>
</feature>
<dbReference type="STRING" id="45496.SAMN04488079_101235"/>
<evidence type="ECO:0000256" key="6">
    <source>
        <dbReference type="SAM" id="Phobius"/>
    </source>
</evidence>
<feature type="transmembrane region" description="Helical" evidence="6">
    <location>
        <begin position="21"/>
        <end position="45"/>
    </location>
</feature>
<sequence>MSQHQDSSVSHRSLAWRVFHFLGTMELAITLLITLAIASIIGTVLQQNQPYPDYLIKFGPYWFDVFEKLGLYDVYSAIWFLAILALLVISTSVCVIRHAPSMFKDIFNLRTNVQLKSLRSMHHRSEWEAPHTQTQTVEYLQSTLASNGYRTRITDKNGSTLVSAMRGGMNRLGYILTHVAIIVICVGGLFDSSLPLKLAEWQGRIHVETRNLPLPQIPKESRLPVGPQAFRGSVSIPEGRAASVAYLAMRDGYLVQNLPFTIEVKQFRIEHYPTGQPKSFESDLVIHDSDLKKPLEATIAVNHPLIYKGYAIYQASFGDGGSELTLKAWPLFSDKGEPVSLQTKVFETQQMLWGDKEMQLEITDFRPFNINPDPTEDNPQHVRNFGPSVGFKLRAPTGEALEYQNYMNPVERDGRYFYLSGVRSSPAEEFAYLYIPADDDDSLEGFYHFLKRLHDKTVVKQAAEEMKQATLASLQSTNDDALSQSLQKTLETLVEMFNRGGFGEVSDFIEKTLPESERDTLAPAYLAMLREMLGRIYFSGLDLQKNETVDQSQILFLQDSIDAIGSLPRYGSPVFLQLTDYHQIQSTGLQIAHAPGKSIVYLGCAFLIAGVFLLFYLPQRRFWAWVIEKDGKSQIYLAGMNNRNPREFDSYFEDIKAKLQSVSRNSDEA</sequence>
<dbReference type="GO" id="GO:0017004">
    <property type="term" value="P:cytochrome complex assembly"/>
    <property type="evidence" value="ECO:0007669"/>
    <property type="project" value="UniProtKB-KW"/>
</dbReference>
<evidence type="ECO:0000259" key="7">
    <source>
        <dbReference type="Pfam" id="PF05140"/>
    </source>
</evidence>
<keyword evidence="3" id="KW-0201">Cytochrome c-type biogenesis</keyword>
<dbReference type="PANTHER" id="PTHR31566:SF0">
    <property type="entry name" value="CYTOCHROME C BIOGENESIS PROTEIN CCS1, CHLOROPLASTIC"/>
    <property type="match status" value="1"/>
</dbReference>